<reference evidence="2 3" key="1">
    <citation type="submission" date="2018-01" db="EMBL/GenBank/DDBJ databases">
        <title>Draft genome sequence of Sphaerisporangium sp. 7K107.</title>
        <authorList>
            <person name="Sahin N."/>
            <person name="Saygin H."/>
            <person name="Ay H."/>
        </authorList>
    </citation>
    <scope>NUCLEOTIDE SEQUENCE [LARGE SCALE GENOMIC DNA]</scope>
    <source>
        <strain evidence="2 3">7K107</strain>
    </source>
</reference>
<keyword evidence="1" id="KW-0812">Transmembrane</keyword>
<keyword evidence="3" id="KW-1185">Reference proteome</keyword>
<keyword evidence="1" id="KW-1133">Transmembrane helix</keyword>
<gene>
    <name evidence="2" type="ORF">C1I98_32400</name>
</gene>
<proteinExistence type="predicted"/>
<evidence type="ECO:0000313" key="2">
    <source>
        <dbReference type="EMBL" id="PZG29187.1"/>
    </source>
</evidence>
<accession>A0A2W2G4S4</accession>
<dbReference type="EMBL" id="POUA01000386">
    <property type="protein sequence ID" value="PZG29187.1"/>
    <property type="molecule type" value="Genomic_DNA"/>
</dbReference>
<sequence length="293" mass="31159">MNETNEINELARFRAEIPRPELADLREQERLLLAAMGDSGARSHRRHLPRLPRLLIGATVTAAMAAAAVAGLTLLQDRAGTATSYANAAIDIRLSGDDYVATIKDPFADHTQYSEGFKALGLEVGLQLVPVSPSRVGDIVRYGFSGTTEADKLGGGLSPEGCAPGTPGCALTVTVSKGFSGKGTVYVGRQARPGERYGAHAAAEAKGEMLEGYDPVERTVAEVAAEVRRRGLSVEYQIITPAKNGGGFSADPNDRATDVRDHWIVWAAESAREGTVRLLVSEKRVAKNPVHGN</sequence>
<evidence type="ECO:0000256" key="1">
    <source>
        <dbReference type="SAM" id="Phobius"/>
    </source>
</evidence>
<protein>
    <submittedName>
        <fullName evidence="2">Uncharacterized protein</fullName>
    </submittedName>
</protein>
<dbReference type="AlphaFoldDB" id="A0A2W2G4S4"/>
<comment type="caution">
    <text evidence="2">The sequence shown here is derived from an EMBL/GenBank/DDBJ whole genome shotgun (WGS) entry which is preliminary data.</text>
</comment>
<keyword evidence="1" id="KW-0472">Membrane</keyword>
<organism evidence="2 3">
    <name type="scientific">Spongiactinospora gelatinilytica</name>
    <dbReference type="NCBI Taxonomy" id="2666298"/>
    <lineage>
        <taxon>Bacteria</taxon>
        <taxon>Bacillati</taxon>
        <taxon>Actinomycetota</taxon>
        <taxon>Actinomycetes</taxon>
        <taxon>Streptosporangiales</taxon>
        <taxon>Streptosporangiaceae</taxon>
        <taxon>Spongiactinospora</taxon>
    </lineage>
</organism>
<dbReference type="RefSeq" id="WP_111171167.1">
    <property type="nucleotide sequence ID" value="NZ_POUA01000386.1"/>
</dbReference>
<name>A0A2W2G4S4_9ACTN</name>
<dbReference type="Proteomes" id="UP000248544">
    <property type="component" value="Unassembled WGS sequence"/>
</dbReference>
<evidence type="ECO:0000313" key="3">
    <source>
        <dbReference type="Proteomes" id="UP000248544"/>
    </source>
</evidence>
<feature type="transmembrane region" description="Helical" evidence="1">
    <location>
        <begin position="54"/>
        <end position="75"/>
    </location>
</feature>